<dbReference type="AlphaFoldDB" id="A0A132NTP3"/>
<feature type="region of interest" description="Disordered" evidence="1">
    <location>
        <begin position="1"/>
        <end position="51"/>
    </location>
</feature>
<feature type="transmembrane region" description="Helical" evidence="2">
    <location>
        <begin position="107"/>
        <end position="126"/>
    </location>
</feature>
<dbReference type="OrthoDB" id="10253240at2759"/>
<dbReference type="VEuPathDB" id="GiardiaDB:QR46_2573"/>
<keyword evidence="2" id="KW-1133">Transmembrane helix</keyword>
<protein>
    <submittedName>
        <fullName evidence="3">Uncharacterized protein</fullName>
    </submittedName>
</protein>
<dbReference type="EMBL" id="JXTI01000069">
    <property type="protein sequence ID" value="KWX13451.1"/>
    <property type="molecule type" value="Genomic_DNA"/>
</dbReference>
<gene>
    <name evidence="3" type="ORF">QR46_2573</name>
</gene>
<reference evidence="3 4" key="1">
    <citation type="journal article" date="2015" name="Mol. Biochem. Parasitol.">
        <title>Identification of polymorphic genes for use in assemblage B genotyping assays through comparative genomics of multiple assemblage B Giardia duodenalis isolates.</title>
        <authorList>
            <person name="Wielinga C."/>
            <person name="Thompson R.C."/>
            <person name="Monis P."/>
            <person name="Ryan U."/>
        </authorList>
    </citation>
    <scope>NUCLEOTIDE SEQUENCE [LARGE SCALE GENOMIC DNA]</scope>
    <source>
        <strain evidence="3 4">BAH15c1</strain>
    </source>
</reference>
<evidence type="ECO:0000313" key="3">
    <source>
        <dbReference type="EMBL" id="KWX13451.1"/>
    </source>
</evidence>
<sequence>MAFRASQSMEFIFPDDDESNEPFSEHHEVTGTDQQGSDGKESTSHIAAPSTNEPTRIVDSLQSLGTTLSKAVGSIRKNKSSRNLLTLSFAEASIALPYYQIGKTDMRRVNLGLYTIYIFLASSWMANKLDFGFEYRHTVYTLDEASTAPDLAAAIRKTLPAEKFLFRFIGTFDNSADCSLVNAIRASPGLIQYPRGFCSLIGLFADPGINHYLIDEAVTYQYRVLDGLVARGALQKKKRFFSTSYQFSPTIVPVLTCLVLHVRSIMLSNFSSNKQDSENEFEELDCETYKLAALYSAFSISKLSLDYDSSFQIPRANKHRLSDRVRMLASMAVYLWKSPTLTLQPENVKARDIVGSSLLAECMALGIRASNGVP</sequence>
<accession>A0A132NTP3</accession>
<keyword evidence="2" id="KW-0812">Transmembrane</keyword>
<name>A0A132NTP3_GIAIN</name>
<proteinExistence type="predicted"/>
<evidence type="ECO:0000256" key="1">
    <source>
        <dbReference type="SAM" id="MobiDB-lite"/>
    </source>
</evidence>
<keyword evidence="2" id="KW-0472">Membrane</keyword>
<organism evidence="3 4">
    <name type="scientific">Giardia duodenalis assemblage B</name>
    <dbReference type="NCBI Taxonomy" id="1394984"/>
    <lineage>
        <taxon>Eukaryota</taxon>
        <taxon>Metamonada</taxon>
        <taxon>Diplomonadida</taxon>
        <taxon>Hexamitidae</taxon>
        <taxon>Giardiinae</taxon>
        <taxon>Giardia</taxon>
    </lineage>
</organism>
<dbReference type="Proteomes" id="UP000070089">
    <property type="component" value="Unassembled WGS sequence"/>
</dbReference>
<comment type="caution">
    <text evidence="3">The sequence shown here is derived from an EMBL/GenBank/DDBJ whole genome shotgun (WGS) entry which is preliminary data.</text>
</comment>
<evidence type="ECO:0000313" key="4">
    <source>
        <dbReference type="Proteomes" id="UP000070089"/>
    </source>
</evidence>
<evidence type="ECO:0000256" key="2">
    <source>
        <dbReference type="SAM" id="Phobius"/>
    </source>
</evidence>